<protein>
    <submittedName>
        <fullName evidence="2">HEPN domain-containing protein</fullName>
    </submittedName>
</protein>
<dbReference type="EMBL" id="JAMPKX010000002">
    <property type="protein sequence ID" value="MEP0946502.1"/>
    <property type="molecule type" value="Genomic_DNA"/>
</dbReference>
<comment type="caution">
    <text evidence="2">The sequence shown here is derived from an EMBL/GenBank/DDBJ whole genome shotgun (WGS) entry which is preliminary data.</text>
</comment>
<accession>A0ABV0K3H4</accession>
<name>A0ABV0K3H4_9CYAN</name>
<evidence type="ECO:0000313" key="3">
    <source>
        <dbReference type="Proteomes" id="UP001482513"/>
    </source>
</evidence>
<proteinExistence type="predicted"/>
<feature type="domain" description="RiboL-PSP-HEPN" evidence="1">
    <location>
        <begin position="12"/>
        <end position="208"/>
    </location>
</feature>
<sequence>MSSRSSINFHDNKKDIELLWHIHAELPGTGKKRRHKADVLNRSAIILISACWEAYIEDVSVESFDFLLSQSDDPSFIPSKVKALVSRELMSQKDERKIWELAGSGWKSVLRNHKDVAQDKWITSFNTPKSKQVRALFSDLLGISDITSNWTWNDTTVETVCAELDHYISVRGDIAHRVRHEETVHKTWGKSFLAHVTKLVDRIDEALYEHLLSLGKNEPW</sequence>
<reference evidence="2 3" key="1">
    <citation type="submission" date="2022-04" db="EMBL/GenBank/DDBJ databases">
        <title>Positive selection, recombination, and allopatry shape intraspecific diversity of widespread and dominant cyanobacteria.</title>
        <authorList>
            <person name="Wei J."/>
            <person name="Shu W."/>
            <person name="Hu C."/>
        </authorList>
    </citation>
    <scope>NUCLEOTIDE SEQUENCE [LARGE SCALE GENOMIC DNA]</scope>
    <source>
        <strain evidence="2 3">DQ-A4</strain>
    </source>
</reference>
<keyword evidence="3" id="KW-1185">Reference proteome</keyword>
<dbReference type="Pfam" id="PF18735">
    <property type="entry name" value="HEPN_RiboL-PSP"/>
    <property type="match status" value="1"/>
</dbReference>
<gene>
    <name evidence="2" type="ORF">NC992_06435</name>
</gene>
<evidence type="ECO:0000259" key="1">
    <source>
        <dbReference type="Pfam" id="PF18735"/>
    </source>
</evidence>
<dbReference type="InterPro" id="IPR041519">
    <property type="entry name" value="HEPN_RiboL-PSP"/>
</dbReference>
<dbReference type="RefSeq" id="WP_190696171.1">
    <property type="nucleotide sequence ID" value="NZ_JAMPKX010000002.1"/>
</dbReference>
<organism evidence="2 3">
    <name type="scientific">Leptolyngbya subtilissima DQ-A4</name>
    <dbReference type="NCBI Taxonomy" id="2933933"/>
    <lineage>
        <taxon>Bacteria</taxon>
        <taxon>Bacillati</taxon>
        <taxon>Cyanobacteriota</taxon>
        <taxon>Cyanophyceae</taxon>
        <taxon>Leptolyngbyales</taxon>
        <taxon>Leptolyngbyaceae</taxon>
        <taxon>Leptolyngbya group</taxon>
        <taxon>Leptolyngbya</taxon>
    </lineage>
</organism>
<evidence type="ECO:0000313" key="2">
    <source>
        <dbReference type="EMBL" id="MEP0946502.1"/>
    </source>
</evidence>
<dbReference type="Proteomes" id="UP001482513">
    <property type="component" value="Unassembled WGS sequence"/>
</dbReference>